<accession>A0A498R3G2</accession>
<reference evidence="2 3" key="1">
    <citation type="submission" date="2018-06" db="EMBL/GenBank/DDBJ databases">
        <authorList>
            <person name="Strepis N."/>
        </authorList>
    </citation>
    <scope>NUCLEOTIDE SEQUENCE [LARGE SCALE GENOMIC DNA]</scope>
    <source>
        <strain evidence="2">LUCI</strain>
    </source>
</reference>
<feature type="transmembrane region" description="Helical" evidence="1">
    <location>
        <begin position="106"/>
        <end position="126"/>
    </location>
</feature>
<feature type="transmembrane region" description="Helical" evidence="1">
    <location>
        <begin position="132"/>
        <end position="161"/>
    </location>
</feature>
<keyword evidence="3" id="KW-1185">Reference proteome</keyword>
<dbReference type="Proteomes" id="UP000277811">
    <property type="component" value="Unassembled WGS sequence"/>
</dbReference>
<name>A0A498R3G2_9FIRM</name>
<evidence type="ECO:0000313" key="2">
    <source>
        <dbReference type="EMBL" id="VBB05944.1"/>
    </source>
</evidence>
<keyword evidence="1" id="KW-1133">Transmembrane helix</keyword>
<sequence length="169" mass="18669">MNSQRILVLGGLLLFLAGLVYGLYYDGIAAGERYNTMLYNIDMAVNMAAKGDITTASAFVRDFGSADRTQIFQARISYHLVMAGAATMLPLWLITRLDMSERIKRLLALLLVTGGGLLAVGDYFSLTSPRSAGYYVILAGYAWMAFALFGFFSYALLFGWLNQEDKKRG</sequence>
<gene>
    <name evidence="2" type="ORF">LUCI_1155</name>
</gene>
<keyword evidence="1" id="KW-0812">Transmembrane</keyword>
<evidence type="ECO:0000256" key="1">
    <source>
        <dbReference type="SAM" id="Phobius"/>
    </source>
</evidence>
<proteinExistence type="predicted"/>
<dbReference type="EMBL" id="UPPP01000060">
    <property type="protein sequence ID" value="VBB05944.1"/>
    <property type="molecule type" value="Genomic_DNA"/>
</dbReference>
<organism evidence="2 3">
    <name type="scientific">Lucifera butyrica</name>
    <dbReference type="NCBI Taxonomy" id="1351585"/>
    <lineage>
        <taxon>Bacteria</taxon>
        <taxon>Bacillati</taxon>
        <taxon>Bacillota</taxon>
        <taxon>Negativicutes</taxon>
        <taxon>Veillonellales</taxon>
        <taxon>Veillonellaceae</taxon>
        <taxon>Lucifera</taxon>
    </lineage>
</organism>
<dbReference type="RefSeq" id="WP_122626905.1">
    <property type="nucleotide sequence ID" value="NZ_UPPP01000060.1"/>
</dbReference>
<protein>
    <submittedName>
        <fullName evidence="2">Uncharacterized protein</fullName>
    </submittedName>
</protein>
<keyword evidence="1" id="KW-0472">Membrane</keyword>
<dbReference type="OrthoDB" id="1682356at2"/>
<evidence type="ECO:0000313" key="3">
    <source>
        <dbReference type="Proteomes" id="UP000277811"/>
    </source>
</evidence>
<dbReference type="AlphaFoldDB" id="A0A498R3G2"/>
<feature type="transmembrane region" description="Helical" evidence="1">
    <location>
        <begin position="76"/>
        <end position="94"/>
    </location>
</feature>